<feature type="compositionally biased region" description="Basic and acidic residues" evidence="1">
    <location>
        <begin position="36"/>
        <end position="45"/>
    </location>
</feature>
<evidence type="ECO:0000313" key="2">
    <source>
        <dbReference type="EMBL" id="CAB0038700.1"/>
    </source>
</evidence>
<dbReference type="Proteomes" id="UP000479190">
    <property type="component" value="Unassembled WGS sequence"/>
</dbReference>
<sequence length="138" mass="15523">MFLQNVRNGYRRFIAPSSTMDDRRSRGAGVKNTNESSRDEEKFEEPSASYKLSIPEAGFSSRKVGKIAAMTEIDDFSENEESDKADNSTPKNGPKPNGSSQKKAARRHRRKRPSKNQQSPSPSRAVGERRHRANGNKR</sequence>
<protein>
    <submittedName>
        <fullName evidence="2">Uncharacterized protein</fullName>
    </submittedName>
</protein>
<keyword evidence="3" id="KW-1185">Reference proteome</keyword>
<reference evidence="2 3" key="1">
    <citation type="submission" date="2020-02" db="EMBL/GenBank/DDBJ databases">
        <authorList>
            <person name="Ferguson B K."/>
        </authorList>
    </citation>
    <scope>NUCLEOTIDE SEQUENCE [LARGE SCALE GENOMIC DNA]</scope>
</reference>
<evidence type="ECO:0000256" key="1">
    <source>
        <dbReference type="SAM" id="MobiDB-lite"/>
    </source>
</evidence>
<feature type="compositionally biased region" description="Acidic residues" evidence="1">
    <location>
        <begin position="72"/>
        <end position="83"/>
    </location>
</feature>
<feature type="compositionally biased region" description="Polar residues" evidence="1">
    <location>
        <begin position="87"/>
        <end position="101"/>
    </location>
</feature>
<organism evidence="2 3">
    <name type="scientific">Trichogramma brassicae</name>
    <dbReference type="NCBI Taxonomy" id="86971"/>
    <lineage>
        <taxon>Eukaryota</taxon>
        <taxon>Metazoa</taxon>
        <taxon>Ecdysozoa</taxon>
        <taxon>Arthropoda</taxon>
        <taxon>Hexapoda</taxon>
        <taxon>Insecta</taxon>
        <taxon>Pterygota</taxon>
        <taxon>Neoptera</taxon>
        <taxon>Endopterygota</taxon>
        <taxon>Hymenoptera</taxon>
        <taxon>Apocrita</taxon>
        <taxon>Proctotrupomorpha</taxon>
        <taxon>Chalcidoidea</taxon>
        <taxon>Trichogrammatidae</taxon>
        <taxon>Trichogramma</taxon>
    </lineage>
</organism>
<proteinExistence type="predicted"/>
<feature type="region of interest" description="Disordered" evidence="1">
    <location>
        <begin position="1"/>
        <end position="138"/>
    </location>
</feature>
<accession>A0A6H5IKE9</accession>
<dbReference type="EMBL" id="CADCXV010000922">
    <property type="protein sequence ID" value="CAB0038700.1"/>
    <property type="molecule type" value="Genomic_DNA"/>
</dbReference>
<feature type="compositionally biased region" description="Basic residues" evidence="1">
    <location>
        <begin position="129"/>
        <end position="138"/>
    </location>
</feature>
<name>A0A6H5IKE9_9HYME</name>
<evidence type="ECO:0000313" key="3">
    <source>
        <dbReference type="Proteomes" id="UP000479190"/>
    </source>
</evidence>
<gene>
    <name evidence="2" type="ORF">TBRA_LOCUS10471</name>
</gene>
<dbReference type="AlphaFoldDB" id="A0A6H5IKE9"/>
<feature type="compositionally biased region" description="Basic residues" evidence="1">
    <location>
        <begin position="103"/>
        <end position="114"/>
    </location>
</feature>